<accession>A0A9W7KRV9</accession>
<dbReference type="Proteomes" id="UP001165160">
    <property type="component" value="Unassembled WGS sequence"/>
</dbReference>
<evidence type="ECO:0000313" key="1">
    <source>
        <dbReference type="EMBL" id="GMI09438.1"/>
    </source>
</evidence>
<protein>
    <submittedName>
        <fullName evidence="1">Uncharacterized protein</fullName>
    </submittedName>
</protein>
<proteinExistence type="predicted"/>
<dbReference type="AlphaFoldDB" id="A0A9W7KRV9"/>
<comment type="caution">
    <text evidence="1">The sequence shown here is derived from an EMBL/GenBank/DDBJ whole genome shotgun (WGS) entry which is preliminary data.</text>
</comment>
<reference evidence="2" key="1">
    <citation type="journal article" date="2023" name="Commun. Biol.">
        <title>Genome analysis of Parmales, the sister group of diatoms, reveals the evolutionary specialization of diatoms from phago-mixotrophs to photoautotrophs.</title>
        <authorList>
            <person name="Ban H."/>
            <person name="Sato S."/>
            <person name="Yoshikawa S."/>
            <person name="Yamada K."/>
            <person name="Nakamura Y."/>
            <person name="Ichinomiya M."/>
            <person name="Sato N."/>
            <person name="Blanc-Mathieu R."/>
            <person name="Endo H."/>
            <person name="Kuwata A."/>
            <person name="Ogata H."/>
        </authorList>
    </citation>
    <scope>NUCLEOTIDE SEQUENCE [LARGE SCALE GENOMIC DNA]</scope>
    <source>
        <strain evidence="2">NIES 3699</strain>
    </source>
</reference>
<name>A0A9W7KRV9_9STRA</name>
<keyword evidence="2" id="KW-1185">Reference proteome</keyword>
<evidence type="ECO:0000313" key="2">
    <source>
        <dbReference type="Proteomes" id="UP001165160"/>
    </source>
</evidence>
<gene>
    <name evidence="1" type="ORF">TrVE_jg8816</name>
</gene>
<dbReference type="EMBL" id="BRXX01000399">
    <property type="protein sequence ID" value="GMI09438.1"/>
    <property type="molecule type" value="Genomic_DNA"/>
</dbReference>
<sequence>MLPKPSSALLIPFSIPFANELKLPPSSLQSHLNLEITRRRNELKTLAFLSLVHKLSRSYLFNSVFKFETYSSQIFANSNEIYATFKTGTKVVPRGVPVTFVISKNTSDVKVRALGCDLMPSLPSDVLPLSPEEFKSFCSEFNEDVAIKRRAVDAIADVVYEKLEPALSKANEFEAFGEIIHFEPRQDLYAREGTSSKWLECVSEYYFAKAKLQEVVPVGCEGPRFVFYWDEMEPINSKNLYININPEVICCIFD</sequence>
<organism evidence="1 2">
    <name type="scientific">Triparma verrucosa</name>
    <dbReference type="NCBI Taxonomy" id="1606542"/>
    <lineage>
        <taxon>Eukaryota</taxon>
        <taxon>Sar</taxon>
        <taxon>Stramenopiles</taxon>
        <taxon>Ochrophyta</taxon>
        <taxon>Bolidophyceae</taxon>
        <taxon>Parmales</taxon>
        <taxon>Triparmaceae</taxon>
        <taxon>Triparma</taxon>
    </lineage>
</organism>